<dbReference type="AlphaFoldDB" id="A0AAD9CWJ2"/>
<name>A0AAD9CWJ2_PAPLA</name>
<reference evidence="1" key="1">
    <citation type="submission" date="2023-02" db="EMBL/GenBank/DDBJ databases">
        <title>Identification and recombinant expression of a fungal hydrolase from Papiliotrema laurentii that hydrolyzes apple cutin and clears colloidal polyester polyurethane.</title>
        <authorList>
            <consortium name="DOE Joint Genome Institute"/>
            <person name="Roman V.A."/>
            <person name="Bojanowski C."/>
            <person name="Crable B.R."/>
            <person name="Wagner D.N."/>
            <person name="Hung C.S."/>
            <person name="Nadeau L.J."/>
            <person name="Schratz L."/>
            <person name="Haridas S."/>
            <person name="Pangilinan J."/>
            <person name="Lipzen A."/>
            <person name="Na H."/>
            <person name="Yan M."/>
            <person name="Ng V."/>
            <person name="Grigoriev I.V."/>
            <person name="Spatafora J.W."/>
            <person name="Barlow D."/>
            <person name="Biffinger J."/>
            <person name="Kelley-Loughnane N."/>
            <person name="Varaljay V.A."/>
            <person name="Crookes-Goodson W.J."/>
        </authorList>
    </citation>
    <scope>NUCLEOTIDE SEQUENCE</scope>
    <source>
        <strain evidence="1">5307AH</strain>
    </source>
</reference>
<dbReference type="EMBL" id="JAODAN010000007">
    <property type="protein sequence ID" value="KAK1922910.1"/>
    <property type="molecule type" value="Genomic_DNA"/>
</dbReference>
<comment type="caution">
    <text evidence="1">The sequence shown here is derived from an EMBL/GenBank/DDBJ whole genome shotgun (WGS) entry which is preliminary data.</text>
</comment>
<dbReference type="Proteomes" id="UP001182556">
    <property type="component" value="Unassembled WGS sequence"/>
</dbReference>
<sequence>MTSHGTLPELLSGLKHEVLLPLFLWERRERLRGVSEQVEKARQSSLGEGEKLSPDTIAILDNLEKTCKAIEAELGKKVPAATTVKSLTTEATEHLTVGLISSALERSKTLLQERASALRPESNDISAPALDRKSLANVVSSWLYFEASETPEQACNYVYNPPPKLAHWSKETSQTLSGPDSSSNWRRLLLSVSTVLDDLKTRRKDPSETAHQFRRIMNASAEVLSLADLVGEQSSTSLAGHS</sequence>
<protein>
    <submittedName>
        <fullName evidence="1">Uncharacterized protein</fullName>
    </submittedName>
</protein>
<gene>
    <name evidence="1" type="ORF">DB88DRAFT_473566</name>
</gene>
<accession>A0AAD9CWJ2</accession>
<organism evidence="1 2">
    <name type="scientific">Papiliotrema laurentii</name>
    <name type="common">Cryptococcus laurentii</name>
    <dbReference type="NCBI Taxonomy" id="5418"/>
    <lineage>
        <taxon>Eukaryota</taxon>
        <taxon>Fungi</taxon>
        <taxon>Dikarya</taxon>
        <taxon>Basidiomycota</taxon>
        <taxon>Agaricomycotina</taxon>
        <taxon>Tremellomycetes</taxon>
        <taxon>Tremellales</taxon>
        <taxon>Rhynchogastremaceae</taxon>
        <taxon>Papiliotrema</taxon>
    </lineage>
</organism>
<evidence type="ECO:0000313" key="1">
    <source>
        <dbReference type="EMBL" id="KAK1922910.1"/>
    </source>
</evidence>
<proteinExistence type="predicted"/>
<keyword evidence="2" id="KW-1185">Reference proteome</keyword>
<evidence type="ECO:0000313" key="2">
    <source>
        <dbReference type="Proteomes" id="UP001182556"/>
    </source>
</evidence>